<evidence type="ECO:0000256" key="2">
    <source>
        <dbReference type="ARBA" id="ARBA00012980"/>
    </source>
</evidence>
<dbReference type="EMBL" id="JACRSW010000030">
    <property type="protein sequence ID" value="MBC8557631.1"/>
    <property type="molecule type" value="Genomic_DNA"/>
</dbReference>
<dbReference type="PANTHER" id="PTHR10344">
    <property type="entry name" value="THYMIDYLATE KINASE"/>
    <property type="match status" value="1"/>
</dbReference>
<name>A0ABR7MV10_9FIRM</name>
<evidence type="ECO:0000256" key="6">
    <source>
        <dbReference type="ARBA" id="ARBA00022741"/>
    </source>
</evidence>
<protein>
    <recommendedName>
        <fullName evidence="3 10">Thymidylate kinase</fullName>
        <ecNumber evidence="2 10">2.7.4.9</ecNumber>
    </recommendedName>
    <alternativeName>
        <fullName evidence="10">dTMP kinase</fullName>
    </alternativeName>
</protein>
<keyword evidence="13" id="KW-1185">Reference proteome</keyword>
<dbReference type="InterPro" id="IPR018094">
    <property type="entry name" value="Thymidylate_kinase"/>
</dbReference>
<keyword evidence="5 10" id="KW-0545">Nucleotide biosynthesis</keyword>
<accession>A0ABR7MV10</accession>
<dbReference type="PANTHER" id="PTHR10344:SF4">
    <property type="entry name" value="UMP-CMP KINASE 2, MITOCHONDRIAL"/>
    <property type="match status" value="1"/>
</dbReference>
<evidence type="ECO:0000259" key="11">
    <source>
        <dbReference type="Pfam" id="PF02223"/>
    </source>
</evidence>
<evidence type="ECO:0000313" key="13">
    <source>
        <dbReference type="Proteomes" id="UP000637513"/>
    </source>
</evidence>
<dbReference type="NCBIfam" id="TIGR00041">
    <property type="entry name" value="DTMP_kinase"/>
    <property type="match status" value="1"/>
</dbReference>
<keyword evidence="6 10" id="KW-0547">Nucleotide-binding</keyword>
<gene>
    <name evidence="10 12" type="primary">tmk</name>
    <name evidence="12" type="ORF">H8700_07905</name>
</gene>
<reference evidence="12 13" key="1">
    <citation type="submission" date="2020-08" db="EMBL/GenBank/DDBJ databases">
        <title>Genome public.</title>
        <authorList>
            <person name="Liu C."/>
            <person name="Sun Q."/>
        </authorList>
    </citation>
    <scope>NUCLEOTIDE SEQUENCE [LARGE SCALE GENOMIC DNA]</scope>
    <source>
        <strain evidence="12 13">BX3</strain>
    </source>
</reference>
<dbReference type="InterPro" id="IPR018095">
    <property type="entry name" value="Thymidylate_kin_CS"/>
</dbReference>
<organism evidence="12 13">
    <name type="scientific">Jutongia hominis</name>
    <dbReference type="NCBI Taxonomy" id="2763664"/>
    <lineage>
        <taxon>Bacteria</taxon>
        <taxon>Bacillati</taxon>
        <taxon>Bacillota</taxon>
        <taxon>Clostridia</taxon>
        <taxon>Lachnospirales</taxon>
        <taxon>Lachnospiraceae</taxon>
        <taxon>Jutongia</taxon>
    </lineage>
</organism>
<proteinExistence type="inferred from homology"/>
<dbReference type="EC" id="2.7.4.9" evidence="2 10"/>
<evidence type="ECO:0000256" key="3">
    <source>
        <dbReference type="ARBA" id="ARBA00017144"/>
    </source>
</evidence>
<dbReference type="PROSITE" id="PS01331">
    <property type="entry name" value="THYMIDYLATE_KINASE"/>
    <property type="match status" value="1"/>
</dbReference>
<evidence type="ECO:0000256" key="9">
    <source>
        <dbReference type="ARBA" id="ARBA00048743"/>
    </source>
</evidence>
<dbReference type="Pfam" id="PF02223">
    <property type="entry name" value="Thymidylate_kin"/>
    <property type="match status" value="1"/>
</dbReference>
<evidence type="ECO:0000256" key="7">
    <source>
        <dbReference type="ARBA" id="ARBA00022777"/>
    </source>
</evidence>
<evidence type="ECO:0000256" key="10">
    <source>
        <dbReference type="HAMAP-Rule" id="MF_00165"/>
    </source>
</evidence>
<sequence>MRGRFITFEGIDGCGKSTQIELLKQKIEQQGTRCYETREPSDGPVGCMLRQCLTKRIEADERTLAALFASDRLDHLFNKTDGICQKLDEGIHVICDRYVLSNYAYQSVRAPLNWVMSLNSVANDTVKPDCHIFIDVTPEVSLERMAKGRFHTELFETKERLTEVRNRYLSLIEQLKDKEKIIVVDGDRSVDQIANAIWKEVSALF</sequence>
<comment type="function">
    <text evidence="10">Phosphorylation of dTMP to form dTDP in both de novo and salvage pathways of dTTP synthesis.</text>
</comment>
<evidence type="ECO:0000256" key="5">
    <source>
        <dbReference type="ARBA" id="ARBA00022727"/>
    </source>
</evidence>
<dbReference type="GO" id="GO:0004798">
    <property type="term" value="F:dTMP kinase activity"/>
    <property type="evidence" value="ECO:0007669"/>
    <property type="project" value="UniProtKB-EC"/>
</dbReference>
<dbReference type="HAMAP" id="MF_00165">
    <property type="entry name" value="Thymidylate_kinase"/>
    <property type="match status" value="1"/>
</dbReference>
<evidence type="ECO:0000256" key="8">
    <source>
        <dbReference type="ARBA" id="ARBA00022840"/>
    </source>
</evidence>
<evidence type="ECO:0000313" key="12">
    <source>
        <dbReference type="EMBL" id="MBC8557631.1"/>
    </source>
</evidence>
<dbReference type="InterPro" id="IPR027417">
    <property type="entry name" value="P-loop_NTPase"/>
</dbReference>
<evidence type="ECO:0000256" key="4">
    <source>
        <dbReference type="ARBA" id="ARBA00022679"/>
    </source>
</evidence>
<keyword evidence="8 10" id="KW-0067">ATP-binding</keyword>
<dbReference type="CDD" id="cd01672">
    <property type="entry name" value="TMPK"/>
    <property type="match status" value="1"/>
</dbReference>
<dbReference type="SUPFAM" id="SSF52540">
    <property type="entry name" value="P-loop containing nucleoside triphosphate hydrolases"/>
    <property type="match status" value="1"/>
</dbReference>
<keyword evidence="4 10" id="KW-0808">Transferase</keyword>
<comment type="similarity">
    <text evidence="1 10">Belongs to the thymidylate kinase family.</text>
</comment>
<dbReference type="Proteomes" id="UP000637513">
    <property type="component" value="Unassembled WGS sequence"/>
</dbReference>
<comment type="caution">
    <text evidence="12">The sequence shown here is derived from an EMBL/GenBank/DDBJ whole genome shotgun (WGS) entry which is preliminary data.</text>
</comment>
<dbReference type="InterPro" id="IPR039430">
    <property type="entry name" value="Thymidylate_kin-like_dom"/>
</dbReference>
<feature type="domain" description="Thymidylate kinase-like" evidence="11">
    <location>
        <begin position="8"/>
        <end position="197"/>
    </location>
</feature>
<comment type="catalytic activity">
    <reaction evidence="9 10">
        <text>dTMP + ATP = dTDP + ADP</text>
        <dbReference type="Rhea" id="RHEA:13517"/>
        <dbReference type="ChEBI" id="CHEBI:30616"/>
        <dbReference type="ChEBI" id="CHEBI:58369"/>
        <dbReference type="ChEBI" id="CHEBI:63528"/>
        <dbReference type="ChEBI" id="CHEBI:456216"/>
        <dbReference type="EC" id="2.7.4.9"/>
    </reaction>
</comment>
<dbReference type="RefSeq" id="WP_022142673.1">
    <property type="nucleotide sequence ID" value="NZ_JACRSW010000030.1"/>
</dbReference>
<keyword evidence="7 10" id="KW-0418">Kinase</keyword>
<dbReference type="Gene3D" id="3.40.50.300">
    <property type="entry name" value="P-loop containing nucleotide triphosphate hydrolases"/>
    <property type="match status" value="1"/>
</dbReference>
<evidence type="ECO:0000256" key="1">
    <source>
        <dbReference type="ARBA" id="ARBA00009776"/>
    </source>
</evidence>
<feature type="binding site" evidence="10">
    <location>
        <begin position="10"/>
        <end position="17"/>
    </location>
    <ligand>
        <name>ATP</name>
        <dbReference type="ChEBI" id="CHEBI:30616"/>
    </ligand>
</feature>